<name>A0ABR9VYJ5_9SYNC</name>
<dbReference type="EMBL" id="JADEVV010000063">
    <property type="protein sequence ID" value="MBE9255443.1"/>
    <property type="molecule type" value="Genomic_DNA"/>
</dbReference>
<dbReference type="Proteomes" id="UP000658720">
    <property type="component" value="Unassembled WGS sequence"/>
</dbReference>
<sequence length="327" mass="37106">MKEIQKISQLTPAQEDQLTDYRKKWRKLTFSTDASSEAAIQVSVGKAYSYLNLPTPEIFVVESLFDIPDSFWVSSHWQNPGNAVSLHDKLVQPLIATVSSQVAGQLWGKLWNIAPPLDYSFITPLYQRGWSRDDCEKMQIDAFFKSLYGLRHCGRIDFCQGVLGCTLDVDAWEALYGLVQQGGWLFPYEHLCLAVQKRLIRSISGPFGAENKALVDSLTQPSSQVLASLQLAALEAVEGHPKRAYERWLNTISIAQDQLSETRRDRVFLTIVQQAKPITTYTDKDEYPFRDARSPFASEIWDRCQQIVQLIETPELQIQAQSMLPAT</sequence>
<evidence type="ECO:0000313" key="2">
    <source>
        <dbReference type="Proteomes" id="UP000658720"/>
    </source>
</evidence>
<keyword evidence="2" id="KW-1185">Reference proteome</keyword>
<protein>
    <submittedName>
        <fullName evidence="1">Uncharacterized protein</fullName>
    </submittedName>
</protein>
<gene>
    <name evidence="1" type="ORF">IQ217_16690</name>
</gene>
<reference evidence="1 2" key="1">
    <citation type="submission" date="2020-10" db="EMBL/GenBank/DDBJ databases">
        <authorList>
            <person name="Castelo-Branco R."/>
            <person name="Eusebio N."/>
            <person name="Adriana R."/>
            <person name="Vieira A."/>
            <person name="Brugerolle De Fraissinette N."/>
            <person name="Rezende De Castro R."/>
            <person name="Schneider M.P."/>
            <person name="Vasconcelos V."/>
            <person name="Leao P.N."/>
        </authorList>
    </citation>
    <scope>NUCLEOTIDE SEQUENCE [LARGE SCALE GENOMIC DNA]</scope>
    <source>
        <strain evidence="1 2">LEGE 00031</strain>
    </source>
</reference>
<comment type="caution">
    <text evidence="1">The sequence shown here is derived from an EMBL/GenBank/DDBJ whole genome shotgun (WGS) entry which is preliminary data.</text>
</comment>
<accession>A0ABR9VYJ5</accession>
<organism evidence="1 2">
    <name type="scientific">Synechocystis salina LEGE 00031</name>
    <dbReference type="NCBI Taxonomy" id="1828736"/>
    <lineage>
        <taxon>Bacteria</taxon>
        <taxon>Bacillati</taxon>
        <taxon>Cyanobacteriota</taxon>
        <taxon>Cyanophyceae</taxon>
        <taxon>Synechococcales</taxon>
        <taxon>Merismopediaceae</taxon>
        <taxon>Synechocystis</taxon>
    </lineage>
</organism>
<evidence type="ECO:0000313" key="1">
    <source>
        <dbReference type="EMBL" id="MBE9255443.1"/>
    </source>
</evidence>
<dbReference type="RefSeq" id="WP_194020813.1">
    <property type="nucleotide sequence ID" value="NZ_JADEVV010000063.1"/>
</dbReference>
<proteinExistence type="predicted"/>